<proteinExistence type="predicted"/>
<dbReference type="Pfam" id="PF14716">
    <property type="entry name" value="HHH_8"/>
    <property type="match status" value="1"/>
</dbReference>
<keyword evidence="8" id="KW-0808">Transferase</keyword>
<dbReference type="Gene3D" id="3.30.460.10">
    <property type="entry name" value="Beta Polymerase, domain 2"/>
    <property type="match status" value="1"/>
</dbReference>
<dbReference type="SMART" id="SM00483">
    <property type="entry name" value="POLXc"/>
    <property type="match status" value="1"/>
</dbReference>
<evidence type="ECO:0000256" key="1">
    <source>
        <dbReference type="ARBA" id="ARBA00001946"/>
    </source>
</evidence>
<dbReference type="InterPro" id="IPR050243">
    <property type="entry name" value="PHP_phosphatase"/>
</dbReference>
<dbReference type="InterPro" id="IPR002054">
    <property type="entry name" value="DNA-dir_DNA_pol_X"/>
</dbReference>
<evidence type="ECO:0000256" key="14">
    <source>
        <dbReference type="ARBA" id="ARBA00023053"/>
    </source>
</evidence>
<dbReference type="Proteomes" id="UP000199695">
    <property type="component" value="Unassembled WGS sequence"/>
</dbReference>
<evidence type="ECO:0000256" key="21">
    <source>
        <dbReference type="ARBA" id="ARBA00049244"/>
    </source>
</evidence>
<comment type="catalytic activity">
    <reaction evidence="18">
        <text>2'-deoxyribonucleotide-(2'-deoxyribose 5'-phosphate)-2'-deoxyribonucleotide-DNA = a 3'-end 2'-deoxyribonucleotide-(2,3-dehydro-2,3-deoxyribose 5'-phosphate)-DNA + a 5'-end 5'-phospho-2'-deoxyribonucleoside-DNA + H(+)</text>
        <dbReference type="Rhea" id="RHEA:66592"/>
        <dbReference type="Rhea" id="RHEA-COMP:13180"/>
        <dbReference type="Rhea" id="RHEA-COMP:16897"/>
        <dbReference type="Rhea" id="RHEA-COMP:17067"/>
        <dbReference type="ChEBI" id="CHEBI:15378"/>
        <dbReference type="ChEBI" id="CHEBI:136412"/>
        <dbReference type="ChEBI" id="CHEBI:157695"/>
        <dbReference type="ChEBI" id="CHEBI:167181"/>
        <dbReference type="EC" id="4.2.99.18"/>
    </reaction>
</comment>
<keyword evidence="15" id="KW-0234">DNA repair</keyword>
<evidence type="ECO:0000256" key="18">
    <source>
        <dbReference type="ARBA" id="ARBA00044632"/>
    </source>
</evidence>
<keyword evidence="6" id="KW-0488">Methylation</keyword>
<feature type="domain" description="DNA-directed DNA polymerase X" evidence="24">
    <location>
        <begin position="1"/>
        <end position="316"/>
    </location>
</feature>
<dbReference type="PANTHER" id="PTHR36928">
    <property type="entry name" value="PHOSPHATASE YCDX-RELATED"/>
    <property type="match status" value="1"/>
</dbReference>
<dbReference type="InterPro" id="IPR029398">
    <property type="entry name" value="PolB_thumb"/>
</dbReference>
<evidence type="ECO:0000256" key="6">
    <source>
        <dbReference type="ARBA" id="ARBA00022481"/>
    </source>
</evidence>
<dbReference type="InterPro" id="IPR010996">
    <property type="entry name" value="HHH_MUS81"/>
</dbReference>
<dbReference type="SMART" id="SM00481">
    <property type="entry name" value="POLIIIAc"/>
    <property type="match status" value="1"/>
</dbReference>
<sequence length="573" mass="64966">MKNAYISAVLQQLADFMELNGENPFKVGAYRRAARAVENSRVPVAEMMDRLEDLPGVGKGTAGVIEEIITTGTSRQLEELRQKLPSGLPDLLSLPGMGPKSIHALYRELNITNLNELKAAAEQEKIRSLPGFGPKKELKILEAIEQFQKRPERRLLHEAMLVATRVKDYLSDDGRILRVELAGSIRRRKETIKDIDFVVATREPKEVGEYIVSMPEVLEIVNQGETKVSVIVRVEGIEMNVDVRLVSPSQFASALHHFTGSKEHNVRIRQRAKQFGWKVSEYGIFDPETEVTQTFDDEAAFFAHLGLPYIPPELREDRGEMEKAERGKLPQLIEPGDYRGDLHMHTVYSDGADSILKMARAAREKGYEYIAITDHSRFLKVANGLTIEELKEQWAEIDEVNKEFDDFTVLKGTEMDILPDGRLDFPDEILEQLDIVIASIHSSFKQDEQTMTRRIVEAMENPHVDIIAHPTGRLINRRHAYALDMDHIFQAAKDTGTILELNANPHRLDLNDEYLKKAKEEYGLTFTINTDAHSVEGLNNLPYGIATARRGWLEKGDVINTLPLEELKKRLKS</sequence>
<dbReference type="SUPFAM" id="SSF89550">
    <property type="entry name" value="PHP domain-like"/>
    <property type="match status" value="1"/>
</dbReference>
<feature type="domain" description="Helix-hairpin-helix DNA-binding motif class 1" evidence="22">
    <location>
        <begin position="124"/>
        <end position="143"/>
    </location>
</feature>
<dbReference type="GO" id="GO:0042578">
    <property type="term" value="F:phosphoric ester hydrolase activity"/>
    <property type="evidence" value="ECO:0007669"/>
    <property type="project" value="TreeGrafter"/>
</dbReference>
<evidence type="ECO:0000313" key="26">
    <source>
        <dbReference type="Proteomes" id="UP000199695"/>
    </source>
</evidence>
<dbReference type="GO" id="GO:0005829">
    <property type="term" value="C:cytosol"/>
    <property type="evidence" value="ECO:0007669"/>
    <property type="project" value="TreeGrafter"/>
</dbReference>
<dbReference type="GO" id="GO:0008270">
    <property type="term" value="F:zinc ion binding"/>
    <property type="evidence" value="ECO:0007669"/>
    <property type="project" value="TreeGrafter"/>
</dbReference>
<dbReference type="PANTHER" id="PTHR36928:SF1">
    <property type="entry name" value="PHOSPHATASE YCDX-RELATED"/>
    <property type="match status" value="1"/>
</dbReference>
<comment type="function">
    <text evidence="20">Repair polymerase that plays a key role in base-excision repair. During this process, the damaged base is excised by specific DNA glycosylases, the DNA backbone is nicked at the abasic site by an apurinic/apyrimidic (AP) endonuclease, and POLB removes 5'-deoxyribose-phosphate from the preincised AP site acting as a 5'-deoxyribose-phosphate lyase (5'-dRP lyase); through its DNA polymerase activity, it adds one nucleotide to the 3' end of the arising single-nucleotide gap. Conducts 'gap-filling' DNA synthesis in a stepwise distributive fashion rather than in a processive fashion as for other DNA polymerases. It is also able to cleave sugar-phosphate bonds 3' to an intact AP site, acting as an AP lyase.</text>
</comment>
<dbReference type="GO" id="GO:0006281">
    <property type="term" value="P:DNA repair"/>
    <property type="evidence" value="ECO:0007669"/>
    <property type="project" value="UniProtKB-KW"/>
</dbReference>
<organism evidence="25 26">
    <name type="scientific">Lihuaxuella thermophila</name>
    <dbReference type="NCBI Taxonomy" id="1173111"/>
    <lineage>
        <taxon>Bacteria</taxon>
        <taxon>Bacillati</taxon>
        <taxon>Bacillota</taxon>
        <taxon>Bacilli</taxon>
        <taxon>Bacillales</taxon>
        <taxon>Thermoactinomycetaceae</taxon>
        <taxon>Lihuaxuella</taxon>
    </lineage>
</organism>
<comment type="subcellular location">
    <subcellularLocation>
        <location evidence="2">Cytoplasm</location>
    </subcellularLocation>
</comment>
<dbReference type="SUPFAM" id="SSF47802">
    <property type="entry name" value="DNA polymerase beta, N-terminal domain-like"/>
    <property type="match status" value="1"/>
</dbReference>
<evidence type="ECO:0000256" key="13">
    <source>
        <dbReference type="ARBA" id="ARBA00022932"/>
    </source>
</evidence>
<dbReference type="CDD" id="cd00141">
    <property type="entry name" value="NT_POLXc"/>
    <property type="match status" value="1"/>
</dbReference>
<evidence type="ECO:0000313" key="25">
    <source>
        <dbReference type="EMBL" id="SEM98912.1"/>
    </source>
</evidence>
<dbReference type="InterPro" id="IPR004013">
    <property type="entry name" value="PHP_dom"/>
</dbReference>
<dbReference type="InterPro" id="IPR016195">
    <property type="entry name" value="Pol/histidinol_Pase-like"/>
</dbReference>
<dbReference type="GO" id="GO:0003677">
    <property type="term" value="F:DNA binding"/>
    <property type="evidence" value="ECO:0007669"/>
    <property type="project" value="InterPro"/>
</dbReference>
<dbReference type="EC" id="4.2.99.18" evidence="4"/>
<dbReference type="Pfam" id="PF02811">
    <property type="entry name" value="PHP"/>
    <property type="match status" value="1"/>
</dbReference>
<dbReference type="InterPro" id="IPR047967">
    <property type="entry name" value="PolX_PHP"/>
</dbReference>
<evidence type="ECO:0000256" key="12">
    <source>
        <dbReference type="ARBA" id="ARBA00022843"/>
    </source>
</evidence>
<evidence type="ECO:0000256" key="9">
    <source>
        <dbReference type="ARBA" id="ARBA00022695"/>
    </source>
</evidence>
<dbReference type="AlphaFoldDB" id="A0A1H8CVL0"/>
<dbReference type="Pfam" id="PF14520">
    <property type="entry name" value="HHH_5"/>
    <property type="match status" value="1"/>
</dbReference>
<dbReference type="InterPro" id="IPR003583">
    <property type="entry name" value="Hlx-hairpin-Hlx_DNA-bd_motif"/>
</dbReference>
<evidence type="ECO:0000256" key="2">
    <source>
        <dbReference type="ARBA" id="ARBA00004496"/>
    </source>
</evidence>
<dbReference type="SUPFAM" id="SSF81301">
    <property type="entry name" value="Nucleotidyltransferase"/>
    <property type="match status" value="1"/>
</dbReference>
<evidence type="ECO:0000256" key="5">
    <source>
        <dbReference type="ARBA" id="ARBA00020020"/>
    </source>
</evidence>
<protein>
    <recommendedName>
        <fullName evidence="5">DNA polymerase beta</fullName>
        <ecNumber evidence="3">2.7.7.7</ecNumber>
        <ecNumber evidence="4">4.2.99.18</ecNumber>
    </recommendedName>
    <alternativeName>
        <fullName evidence="16">5'-deoxyribose-phosphate lyase</fullName>
    </alternativeName>
    <alternativeName>
        <fullName evidence="17">AP lyase</fullName>
    </alternativeName>
</protein>
<dbReference type="PRINTS" id="PR00870">
    <property type="entry name" value="DNAPOLXBETA"/>
</dbReference>
<comment type="cofactor">
    <cofactor evidence="1">
        <name>Mg(2+)</name>
        <dbReference type="ChEBI" id="CHEBI:18420"/>
    </cofactor>
</comment>
<evidence type="ECO:0000256" key="7">
    <source>
        <dbReference type="ARBA" id="ARBA00022634"/>
    </source>
</evidence>
<dbReference type="Pfam" id="PF14791">
    <property type="entry name" value="DNA_pol_B_thumb"/>
    <property type="match status" value="1"/>
</dbReference>
<feature type="domain" description="Helix-hairpin-helix DNA-binding motif class 1" evidence="22">
    <location>
        <begin position="89"/>
        <end position="108"/>
    </location>
</feature>
<dbReference type="SMART" id="SM00278">
    <property type="entry name" value="HhH1"/>
    <property type="match status" value="3"/>
</dbReference>
<feature type="domain" description="Polymerase/histidinol phosphatase N-terminal" evidence="23">
    <location>
        <begin position="340"/>
        <end position="419"/>
    </location>
</feature>
<dbReference type="GO" id="GO:0140078">
    <property type="term" value="F:class I DNA-(apurinic or apyrimidinic site) endonuclease activity"/>
    <property type="evidence" value="ECO:0007669"/>
    <property type="project" value="UniProtKB-EC"/>
</dbReference>
<dbReference type="PIRSF" id="PIRSF005047">
    <property type="entry name" value="UCP005047_YshC"/>
    <property type="match status" value="1"/>
</dbReference>
<evidence type="ECO:0000256" key="10">
    <source>
        <dbReference type="ARBA" id="ARBA00022705"/>
    </source>
</evidence>
<accession>A0A1H8CVL0</accession>
<reference evidence="25 26" key="1">
    <citation type="submission" date="2016-10" db="EMBL/GenBank/DDBJ databases">
        <authorList>
            <person name="de Groot N.N."/>
        </authorList>
    </citation>
    <scope>NUCLEOTIDE SEQUENCE [LARGE SCALE GENOMIC DNA]</scope>
    <source>
        <strain evidence="25 26">DSM 46701</strain>
    </source>
</reference>
<feature type="domain" description="Helix-hairpin-helix DNA-binding motif class 1" evidence="22">
    <location>
        <begin position="49"/>
        <end position="68"/>
    </location>
</feature>
<evidence type="ECO:0000256" key="4">
    <source>
        <dbReference type="ARBA" id="ARBA00012720"/>
    </source>
</evidence>
<keyword evidence="13" id="KW-0239">DNA-directed DNA polymerase</keyword>
<keyword evidence="7" id="KW-0237">DNA synthesis</keyword>
<evidence type="ECO:0000256" key="17">
    <source>
        <dbReference type="ARBA" id="ARBA00035726"/>
    </source>
</evidence>
<dbReference type="RefSeq" id="WP_244527457.1">
    <property type="nucleotide sequence ID" value="NZ_FOCQ01000004.1"/>
</dbReference>
<evidence type="ECO:0000256" key="15">
    <source>
        <dbReference type="ARBA" id="ARBA00023204"/>
    </source>
</evidence>
<name>A0A1H8CVL0_9BACL</name>
<evidence type="ECO:0000256" key="16">
    <source>
        <dbReference type="ARBA" id="ARBA00035717"/>
    </source>
</evidence>
<dbReference type="InterPro" id="IPR003141">
    <property type="entry name" value="Pol/His_phosphatase_N"/>
</dbReference>
<keyword evidence="26" id="KW-1185">Reference proteome</keyword>
<keyword evidence="12" id="KW-0832">Ubl conjugation</keyword>
<dbReference type="InterPro" id="IPR022311">
    <property type="entry name" value="PolX-like"/>
</dbReference>
<evidence type="ECO:0000256" key="20">
    <source>
        <dbReference type="ARBA" id="ARBA00045548"/>
    </source>
</evidence>
<dbReference type="CDD" id="cd07436">
    <property type="entry name" value="PHP_PolX"/>
    <property type="match status" value="1"/>
</dbReference>
<dbReference type="Gene3D" id="1.10.150.110">
    <property type="entry name" value="DNA polymerase beta, N-terminal domain-like"/>
    <property type="match status" value="1"/>
</dbReference>
<evidence type="ECO:0000256" key="19">
    <source>
        <dbReference type="ARBA" id="ARBA00044678"/>
    </source>
</evidence>
<keyword evidence="14" id="KW-0915">Sodium</keyword>
<gene>
    <name evidence="25" type="ORF">SAMN05444955_104134</name>
</gene>
<dbReference type="EC" id="2.7.7.7" evidence="3"/>
<comment type="catalytic activity">
    <reaction evidence="19">
        <text>a 5'-end 2'-deoxyribose-2'-deoxyribonucleotide-DNA = (2E,4S)-4-hydroxypenten-2-al-5-phosphate + a 5'-end 5'-phospho-2'-deoxyribonucleoside-DNA + H(+)</text>
        <dbReference type="Rhea" id="RHEA:76255"/>
        <dbReference type="Rhea" id="RHEA-COMP:13180"/>
        <dbReference type="Rhea" id="RHEA-COMP:18657"/>
        <dbReference type="ChEBI" id="CHEBI:15378"/>
        <dbReference type="ChEBI" id="CHEBI:136412"/>
        <dbReference type="ChEBI" id="CHEBI:195194"/>
        <dbReference type="ChEBI" id="CHEBI:195195"/>
    </reaction>
</comment>
<evidence type="ECO:0000256" key="11">
    <source>
        <dbReference type="ARBA" id="ARBA00022763"/>
    </source>
</evidence>
<dbReference type="STRING" id="1173111.SAMN05444955_104134"/>
<evidence type="ECO:0000259" key="22">
    <source>
        <dbReference type="SMART" id="SM00278"/>
    </source>
</evidence>
<dbReference type="GO" id="GO:0003887">
    <property type="term" value="F:DNA-directed DNA polymerase activity"/>
    <property type="evidence" value="ECO:0007669"/>
    <property type="project" value="UniProtKB-KW"/>
</dbReference>
<evidence type="ECO:0000256" key="3">
    <source>
        <dbReference type="ARBA" id="ARBA00012417"/>
    </source>
</evidence>
<dbReference type="Gene3D" id="3.20.20.140">
    <property type="entry name" value="Metal-dependent hydrolases"/>
    <property type="match status" value="1"/>
</dbReference>
<dbReference type="Gene3D" id="1.10.150.20">
    <property type="entry name" value="5' to 3' exonuclease, C-terminal subdomain"/>
    <property type="match status" value="1"/>
</dbReference>
<dbReference type="InterPro" id="IPR043519">
    <property type="entry name" value="NT_sf"/>
</dbReference>
<dbReference type="InterPro" id="IPR037160">
    <property type="entry name" value="DNA_Pol_thumb_sf"/>
</dbReference>
<keyword evidence="9" id="KW-0548">Nucleotidyltransferase</keyword>
<evidence type="ECO:0000259" key="23">
    <source>
        <dbReference type="SMART" id="SM00481"/>
    </source>
</evidence>
<dbReference type="EMBL" id="FOCQ01000004">
    <property type="protein sequence ID" value="SEM98912.1"/>
    <property type="molecule type" value="Genomic_DNA"/>
</dbReference>
<keyword evidence="10" id="KW-0235">DNA replication</keyword>
<dbReference type="NCBIfam" id="NF006375">
    <property type="entry name" value="PRK08609.1"/>
    <property type="match status" value="1"/>
</dbReference>
<evidence type="ECO:0000256" key="8">
    <source>
        <dbReference type="ARBA" id="ARBA00022679"/>
    </source>
</evidence>
<comment type="catalytic activity">
    <reaction evidence="21">
        <text>DNA(n) + a 2'-deoxyribonucleoside 5'-triphosphate = DNA(n+1) + diphosphate</text>
        <dbReference type="Rhea" id="RHEA:22508"/>
        <dbReference type="Rhea" id="RHEA-COMP:17339"/>
        <dbReference type="Rhea" id="RHEA-COMP:17340"/>
        <dbReference type="ChEBI" id="CHEBI:33019"/>
        <dbReference type="ChEBI" id="CHEBI:61560"/>
        <dbReference type="ChEBI" id="CHEBI:173112"/>
        <dbReference type="EC" id="2.7.7.7"/>
    </reaction>
</comment>
<dbReference type="InterPro" id="IPR027421">
    <property type="entry name" value="DNA_pol_lamdba_lyase_dom_sf"/>
</dbReference>
<evidence type="ECO:0000259" key="24">
    <source>
        <dbReference type="SMART" id="SM00483"/>
    </source>
</evidence>
<dbReference type="InterPro" id="IPR002008">
    <property type="entry name" value="DNA_pol_X_beta-like"/>
</dbReference>
<dbReference type="Gene3D" id="3.30.210.10">
    <property type="entry name" value="DNA polymerase, thumb domain"/>
    <property type="match status" value="1"/>
</dbReference>
<keyword evidence="11" id="KW-0227">DNA damage</keyword>
<dbReference type="FunFam" id="3.20.20.140:FF:000047">
    <property type="entry name" value="PHP domain-containing protein"/>
    <property type="match status" value="1"/>
</dbReference>